<dbReference type="EMBL" id="KB446548">
    <property type="protein sequence ID" value="EME38155.1"/>
    <property type="molecule type" value="Genomic_DNA"/>
</dbReference>
<gene>
    <name evidence="1" type="ORF">DOTSEDRAFT_39686</name>
</gene>
<evidence type="ECO:0000313" key="2">
    <source>
        <dbReference type="Proteomes" id="UP000016933"/>
    </source>
</evidence>
<dbReference type="AlphaFoldDB" id="M2YI25"/>
<dbReference type="OrthoDB" id="3634826at2759"/>
<accession>M2YI25</accession>
<dbReference type="eggNOG" id="ENOG502RI5N">
    <property type="taxonomic scope" value="Eukaryota"/>
</dbReference>
<keyword evidence="2" id="KW-1185">Reference proteome</keyword>
<dbReference type="Proteomes" id="UP000016933">
    <property type="component" value="Unassembled WGS sequence"/>
</dbReference>
<dbReference type="HOGENOM" id="CLU_1250651_0_0_1"/>
<sequence>MHANVLRPQTLQLHVSVTKPSPHNTASGLHTKNMRSNIDFNFLAQPTAITASSISVASLDQLLGEADRTDHRPLQNRYADHPLVMFDNDRTADKNMVGAWAALLNLGRKGDAEKIRQLGITTFGEKDFDGAISAAIVYGTGEPPADEHIAVAGFVRIEVATDLQPPSGDDRDTAKKCLASAAQVFGDSRKQGVADKVEVVFQNAFGNSLGDYKEEQKTAAV</sequence>
<dbReference type="OMA" id="NNRTADK"/>
<organism evidence="1 2">
    <name type="scientific">Dothistroma septosporum (strain NZE10 / CBS 128990)</name>
    <name type="common">Red band needle blight fungus</name>
    <name type="synonym">Mycosphaerella pini</name>
    <dbReference type="NCBI Taxonomy" id="675120"/>
    <lineage>
        <taxon>Eukaryota</taxon>
        <taxon>Fungi</taxon>
        <taxon>Dikarya</taxon>
        <taxon>Ascomycota</taxon>
        <taxon>Pezizomycotina</taxon>
        <taxon>Dothideomycetes</taxon>
        <taxon>Dothideomycetidae</taxon>
        <taxon>Mycosphaerellales</taxon>
        <taxon>Mycosphaerellaceae</taxon>
        <taxon>Dothistroma</taxon>
    </lineage>
</organism>
<name>M2YI25_DOTSN</name>
<reference evidence="1 2" key="2">
    <citation type="journal article" date="2012" name="PLoS Pathog.">
        <title>Diverse lifestyles and strategies of plant pathogenesis encoded in the genomes of eighteen Dothideomycetes fungi.</title>
        <authorList>
            <person name="Ohm R.A."/>
            <person name="Feau N."/>
            <person name="Henrissat B."/>
            <person name="Schoch C.L."/>
            <person name="Horwitz B.A."/>
            <person name="Barry K.W."/>
            <person name="Condon B.J."/>
            <person name="Copeland A.C."/>
            <person name="Dhillon B."/>
            <person name="Glaser F."/>
            <person name="Hesse C.N."/>
            <person name="Kosti I."/>
            <person name="LaButti K."/>
            <person name="Lindquist E.A."/>
            <person name="Lucas S."/>
            <person name="Salamov A.A."/>
            <person name="Bradshaw R.E."/>
            <person name="Ciuffetti L."/>
            <person name="Hamelin R.C."/>
            <person name="Kema G.H.J."/>
            <person name="Lawrence C."/>
            <person name="Scott J.A."/>
            <person name="Spatafora J.W."/>
            <person name="Turgeon B.G."/>
            <person name="de Wit P.J.G.M."/>
            <person name="Zhong S."/>
            <person name="Goodwin S.B."/>
            <person name="Grigoriev I.V."/>
        </authorList>
    </citation>
    <scope>NUCLEOTIDE SEQUENCE [LARGE SCALE GENOMIC DNA]</scope>
    <source>
        <strain evidence="2">NZE10 / CBS 128990</strain>
    </source>
</reference>
<protein>
    <submittedName>
        <fullName evidence="1">Uncharacterized protein</fullName>
    </submittedName>
</protein>
<proteinExistence type="predicted"/>
<reference evidence="2" key="1">
    <citation type="journal article" date="2012" name="PLoS Genet.">
        <title>The genomes of the fungal plant pathogens Cladosporium fulvum and Dothistroma septosporum reveal adaptation to different hosts and lifestyles but also signatures of common ancestry.</title>
        <authorList>
            <person name="de Wit P.J.G.M."/>
            <person name="van der Burgt A."/>
            <person name="Oekmen B."/>
            <person name="Stergiopoulos I."/>
            <person name="Abd-Elsalam K.A."/>
            <person name="Aerts A.L."/>
            <person name="Bahkali A.H."/>
            <person name="Beenen H.G."/>
            <person name="Chettri P."/>
            <person name="Cox M.P."/>
            <person name="Datema E."/>
            <person name="de Vries R.P."/>
            <person name="Dhillon B."/>
            <person name="Ganley A.R."/>
            <person name="Griffiths S.A."/>
            <person name="Guo Y."/>
            <person name="Hamelin R.C."/>
            <person name="Henrissat B."/>
            <person name="Kabir M.S."/>
            <person name="Jashni M.K."/>
            <person name="Kema G."/>
            <person name="Klaubauf S."/>
            <person name="Lapidus A."/>
            <person name="Levasseur A."/>
            <person name="Lindquist E."/>
            <person name="Mehrabi R."/>
            <person name="Ohm R.A."/>
            <person name="Owen T.J."/>
            <person name="Salamov A."/>
            <person name="Schwelm A."/>
            <person name="Schijlen E."/>
            <person name="Sun H."/>
            <person name="van den Burg H.A."/>
            <person name="van Ham R.C.H.J."/>
            <person name="Zhang S."/>
            <person name="Goodwin S.B."/>
            <person name="Grigoriev I.V."/>
            <person name="Collemare J."/>
            <person name="Bradshaw R.E."/>
        </authorList>
    </citation>
    <scope>NUCLEOTIDE SEQUENCE [LARGE SCALE GENOMIC DNA]</scope>
    <source>
        <strain evidence="2">NZE10 / CBS 128990</strain>
    </source>
</reference>
<evidence type="ECO:0000313" key="1">
    <source>
        <dbReference type="EMBL" id="EME38155.1"/>
    </source>
</evidence>